<gene>
    <name evidence="4" type="ORF">CHCC16736_3155</name>
    <name evidence="3" type="ORF">I6G80_22060</name>
</gene>
<dbReference type="EMBL" id="NILC01000021">
    <property type="protein sequence ID" value="TWL28553.1"/>
    <property type="molecule type" value="Genomic_DNA"/>
</dbReference>
<dbReference type="GO" id="GO:0004177">
    <property type="term" value="F:aminopeptidase activity"/>
    <property type="evidence" value="ECO:0007669"/>
    <property type="project" value="UniProtKB-KW"/>
</dbReference>
<dbReference type="InterPro" id="IPR001375">
    <property type="entry name" value="Peptidase_S9_cat"/>
</dbReference>
<dbReference type="AlphaFoldDB" id="A0A1Y0YM45"/>
<evidence type="ECO:0000313" key="4">
    <source>
        <dbReference type="EMBL" id="TWL28553.1"/>
    </source>
</evidence>
<evidence type="ECO:0000256" key="1">
    <source>
        <dbReference type="ARBA" id="ARBA00022801"/>
    </source>
</evidence>
<name>A0A1Y0YM45_BACLI</name>
<evidence type="ECO:0000313" key="3">
    <source>
        <dbReference type="EMBL" id="QPR72459.1"/>
    </source>
</evidence>
<dbReference type="PANTHER" id="PTHR42776">
    <property type="entry name" value="SERINE PEPTIDASE S9 FAMILY MEMBER"/>
    <property type="match status" value="1"/>
</dbReference>
<dbReference type="OMA" id="KPMLVIQ"/>
<dbReference type="RefSeq" id="WP_003180052.1">
    <property type="nucleotide sequence ID" value="NZ_BEXU01000023.1"/>
</dbReference>
<keyword evidence="4" id="KW-0031">Aminopeptidase</keyword>
<dbReference type="GeneID" id="92862447"/>
<organism evidence="4 5">
    <name type="scientific">Bacillus licheniformis</name>
    <dbReference type="NCBI Taxonomy" id="1402"/>
    <lineage>
        <taxon>Bacteria</taxon>
        <taxon>Bacillati</taxon>
        <taxon>Bacillota</taxon>
        <taxon>Bacilli</taxon>
        <taxon>Bacillales</taxon>
        <taxon>Bacillaceae</taxon>
        <taxon>Bacillus</taxon>
    </lineage>
</organism>
<keyword evidence="4" id="KW-0645">Protease</keyword>
<dbReference type="InterPro" id="IPR011042">
    <property type="entry name" value="6-blade_b-propeller_TolB-like"/>
</dbReference>
<reference evidence="4 5" key="1">
    <citation type="submission" date="2019-06" db="EMBL/GenBank/DDBJ databases">
        <title>Genome sequence analysis of &gt;100 Bacillus licheniformis strains suggests intrinsic resistance to this species.</title>
        <authorList>
            <person name="Wels M."/>
            <person name="Siezen R.J."/>
            <person name="Johansen E."/>
            <person name="Stuer-Lauridsen B."/>
            <person name="Bjerre K."/>
            <person name="Nielsen B.K.K."/>
        </authorList>
    </citation>
    <scope>NUCLEOTIDE SEQUENCE [LARGE SCALE GENOMIC DNA]</scope>
    <source>
        <strain evidence="4 5">BAC-16736</strain>
    </source>
</reference>
<dbReference type="Gene3D" id="2.120.10.30">
    <property type="entry name" value="TolB, C-terminal domain"/>
    <property type="match status" value="1"/>
</dbReference>
<evidence type="ECO:0000313" key="6">
    <source>
        <dbReference type="Proteomes" id="UP000595038"/>
    </source>
</evidence>
<dbReference type="Gene3D" id="3.40.50.1820">
    <property type="entry name" value="alpha/beta hydrolase"/>
    <property type="match status" value="1"/>
</dbReference>
<feature type="domain" description="Peptidase S9 prolyl oligopeptidase catalytic" evidence="2">
    <location>
        <begin position="386"/>
        <end position="588"/>
    </location>
</feature>
<dbReference type="GO" id="GO:0004252">
    <property type="term" value="F:serine-type endopeptidase activity"/>
    <property type="evidence" value="ECO:0007669"/>
    <property type="project" value="TreeGrafter"/>
</dbReference>
<dbReference type="Proteomes" id="UP000435910">
    <property type="component" value="Unassembled WGS sequence"/>
</dbReference>
<dbReference type="EMBL" id="CP065647">
    <property type="protein sequence ID" value="QPR72459.1"/>
    <property type="molecule type" value="Genomic_DNA"/>
</dbReference>
<dbReference type="Pfam" id="PF00326">
    <property type="entry name" value="Peptidase_S9"/>
    <property type="match status" value="1"/>
</dbReference>
<reference evidence="3 6" key="2">
    <citation type="submission" date="2020-12" db="EMBL/GenBank/DDBJ databases">
        <title>FDA dAtabase for Regulatory Grade micrObial Sequences (FDA-ARGOS): Supporting development and validation of Infectious Disease Dx tests.</title>
        <authorList>
            <person name="Nelson B."/>
            <person name="Plummer A."/>
            <person name="Tallon L."/>
            <person name="Sadzewicz L."/>
            <person name="Zhao X."/>
            <person name="Boylan J."/>
            <person name="Ott S."/>
            <person name="Bowen H."/>
            <person name="Vavikolanu K."/>
            <person name="Mehta A."/>
            <person name="Aluvathingal J."/>
            <person name="Nadendla S."/>
            <person name="Myers T."/>
            <person name="Yan Y."/>
            <person name="Sichtig H."/>
        </authorList>
    </citation>
    <scope>NUCLEOTIDE SEQUENCE [LARGE SCALE GENOMIC DNA]</scope>
    <source>
        <strain evidence="3 6">FDAARGOS_923</strain>
    </source>
</reference>
<keyword evidence="1" id="KW-0378">Hydrolase</keyword>
<evidence type="ECO:0000259" key="2">
    <source>
        <dbReference type="Pfam" id="PF00326"/>
    </source>
</evidence>
<proteinExistence type="predicted"/>
<evidence type="ECO:0000313" key="5">
    <source>
        <dbReference type="Proteomes" id="UP000435910"/>
    </source>
</evidence>
<dbReference type="SUPFAM" id="SSF53474">
    <property type="entry name" value="alpha/beta-Hydrolases"/>
    <property type="match status" value="1"/>
</dbReference>
<dbReference type="SUPFAM" id="SSF69322">
    <property type="entry name" value="Tricorn protease domain 2"/>
    <property type="match status" value="1"/>
</dbReference>
<dbReference type="Proteomes" id="UP000595038">
    <property type="component" value="Chromosome"/>
</dbReference>
<dbReference type="InterPro" id="IPR029058">
    <property type="entry name" value="AB_hydrolase_fold"/>
</dbReference>
<protein>
    <submittedName>
        <fullName evidence="4">Dipeptidyl aminopeptidase BIII</fullName>
    </submittedName>
    <submittedName>
        <fullName evidence="3">S9 family peptidase</fullName>
    </submittedName>
</protein>
<dbReference type="PANTHER" id="PTHR42776:SF27">
    <property type="entry name" value="DIPEPTIDYL PEPTIDASE FAMILY MEMBER 6"/>
    <property type="match status" value="1"/>
</dbReference>
<sequence>MEKADSILHALRIKDFAVHPDETQLIFDTNLNGTSNLWAMDLPDTYPYQLSFLNQDSKGIAYNPDGSILYAGFDNDGNEQSGLYKLSLKNGTFQSLNGNQTDRHFAPIPVQNAVYYSSTKDNPTFLNTYRYDCLTEKEELIFEGKDGTSMLSDVSPGEKAVSIHVYYVNSHSVCMVHTAEGVTTGIFPDETLPHMVYSSHFASDDRLFVTTNYEAEFSYLALYTVSSGIFTPVLSIDKTDLTSIHADPNGTFLYLIGKKGVKEVMYEYNTATGQSRQIDCPCTSISKIHCAYSGTLYILGSTPTRPTNLYVLTKGQSKWRQLTKHSVPGFSEQELSYPEVVTYPSFDGLPIEGLLFKPSPVEANGWTIIWPHGGPQDAETFMFYDLFQLAAKMGYQLFAPNFRGSANYGYSFFKMVEQDWGDGPRLDMTAGIDWLIDQKLADREKLFLMGGSYGGYMSLLLHGRHPEYFRAVVDICGVSNLFSFVKTVPDFWQPMMEKWVGNPERDYEKMKADSPVTYLENMTQPMLIIQGANDPRVVKEESDQVVDQLRNMERNIEYLVLENEGHGFSKKENKMKVYRAIFEFFEKHRLYHAAKVEE</sequence>
<dbReference type="GO" id="GO:0006508">
    <property type="term" value="P:proteolysis"/>
    <property type="evidence" value="ECO:0007669"/>
    <property type="project" value="InterPro"/>
</dbReference>
<accession>A0A1Y0YM45</accession>